<dbReference type="InterPro" id="IPR045095">
    <property type="entry name" value="ACDP"/>
</dbReference>
<dbReference type="SUPFAM" id="SSF54631">
    <property type="entry name" value="CBS-domain pair"/>
    <property type="match status" value="1"/>
</dbReference>
<dbReference type="GO" id="GO:0005737">
    <property type="term" value="C:cytoplasm"/>
    <property type="evidence" value="ECO:0007669"/>
    <property type="project" value="TreeGrafter"/>
</dbReference>
<proteinExistence type="predicted"/>
<keyword evidence="3 4" id="KW-0472">Membrane</keyword>
<sequence length="400" mass="44914">MVWSYKIVALILIVQQIYAGTTKDRSVIHDSNMSEFLLFGIISIICVLFGGLMSGLTVGLLGIDELDLELKISSGTPEEKATAKKILAVINHHHLLLVTLLLANSMAMEALPLFLDEMFNTELSLFISVTFVLAFGEVIPQALCTGPNQMKIAGKMVPVVKFLMTIFFPISYPIAKLLDYILKHEQSSVKLNPKDLKTFISLHESFNKSNDIEKVGLEKFQISMMHGVIDLNKIKAKVLMKPYVDFCPLEINGPIDRKVLEKLALANYHSIPIYKGRKSNIVGVIKNQELFKMWEGDTIENNDFTIKDPIYVNTKSSLLYVLKILESQQASLGFVTNEINGKIKILGVITKENILDFCLCSTNLQERSEITDISRALAESLEQVKPQKKKNFSAMRENLL</sequence>
<evidence type="ECO:0000256" key="5">
    <source>
        <dbReference type="SAM" id="SignalP"/>
    </source>
</evidence>
<reference evidence="8 9" key="1">
    <citation type="submission" date="2016-11" db="EMBL/GenBank/DDBJ databases">
        <title>The macronuclear genome of Stentor coeruleus: a giant cell with tiny introns.</title>
        <authorList>
            <person name="Slabodnick M."/>
            <person name="Ruby J.G."/>
            <person name="Reiff S.B."/>
            <person name="Swart E.C."/>
            <person name="Gosai S."/>
            <person name="Prabakaran S."/>
            <person name="Witkowska E."/>
            <person name="Larue G.E."/>
            <person name="Fisher S."/>
            <person name="Freeman R.M."/>
            <person name="Gunawardena J."/>
            <person name="Chu W."/>
            <person name="Stover N.A."/>
            <person name="Gregory B.D."/>
            <person name="Nowacki M."/>
            <person name="Derisi J."/>
            <person name="Roy S.W."/>
            <person name="Marshall W.F."/>
            <person name="Sood P."/>
        </authorList>
    </citation>
    <scope>NUCLEOTIDE SEQUENCE [LARGE SCALE GENOMIC DNA]</scope>
    <source>
        <strain evidence="8">WM001</strain>
    </source>
</reference>
<keyword evidence="1" id="KW-0677">Repeat</keyword>
<dbReference type="Proteomes" id="UP000187209">
    <property type="component" value="Unassembled WGS sequence"/>
</dbReference>
<dbReference type="Pfam" id="PF01595">
    <property type="entry name" value="CNNM"/>
    <property type="match status" value="1"/>
</dbReference>
<evidence type="ECO:0000256" key="1">
    <source>
        <dbReference type="ARBA" id="ARBA00022737"/>
    </source>
</evidence>
<dbReference type="InterPro" id="IPR046342">
    <property type="entry name" value="CBS_dom_sf"/>
</dbReference>
<dbReference type="EMBL" id="MPUH01000111">
    <property type="protein sequence ID" value="OMJ90085.1"/>
    <property type="molecule type" value="Genomic_DNA"/>
</dbReference>
<evidence type="ECO:0000259" key="7">
    <source>
        <dbReference type="PROSITE" id="PS51846"/>
    </source>
</evidence>
<name>A0A1R2CM85_9CILI</name>
<feature type="signal peptide" evidence="5">
    <location>
        <begin position="1"/>
        <end position="19"/>
    </location>
</feature>
<gene>
    <name evidence="8" type="ORF">SteCoe_7670</name>
</gene>
<evidence type="ECO:0000256" key="3">
    <source>
        <dbReference type="PROSITE-ProRule" id="PRU01193"/>
    </source>
</evidence>
<dbReference type="Gene3D" id="3.10.580.10">
    <property type="entry name" value="CBS-domain"/>
    <property type="match status" value="1"/>
</dbReference>
<dbReference type="AlphaFoldDB" id="A0A1R2CM85"/>
<dbReference type="GO" id="GO:0010960">
    <property type="term" value="P:magnesium ion homeostasis"/>
    <property type="evidence" value="ECO:0007669"/>
    <property type="project" value="InterPro"/>
</dbReference>
<keyword evidence="2" id="KW-0129">CBS domain</keyword>
<feature type="transmembrane region" description="Helical" evidence="4">
    <location>
        <begin position="123"/>
        <end position="144"/>
    </location>
</feature>
<evidence type="ECO:0000259" key="6">
    <source>
        <dbReference type="PROSITE" id="PS51371"/>
    </source>
</evidence>
<comment type="caution">
    <text evidence="8">The sequence shown here is derived from an EMBL/GenBank/DDBJ whole genome shotgun (WGS) entry which is preliminary data.</text>
</comment>
<feature type="domain" description="CNNM transmembrane" evidence="7">
    <location>
        <begin position="32"/>
        <end position="210"/>
    </location>
</feature>
<feature type="domain" description="CBS" evidence="6">
    <location>
        <begin position="305"/>
        <end position="366"/>
    </location>
</feature>
<dbReference type="PANTHER" id="PTHR12064">
    <property type="entry name" value="METAL TRANSPORTER CNNM"/>
    <property type="match status" value="1"/>
</dbReference>
<dbReference type="Pfam" id="PF00571">
    <property type="entry name" value="CBS"/>
    <property type="match status" value="1"/>
</dbReference>
<dbReference type="InterPro" id="IPR002550">
    <property type="entry name" value="CNNM"/>
</dbReference>
<feature type="transmembrane region" description="Helical" evidence="4">
    <location>
        <begin position="156"/>
        <end position="175"/>
    </location>
</feature>
<keyword evidence="3 4" id="KW-0812">Transmembrane</keyword>
<keyword evidence="5" id="KW-0732">Signal</keyword>
<evidence type="ECO:0000256" key="4">
    <source>
        <dbReference type="SAM" id="Phobius"/>
    </source>
</evidence>
<dbReference type="PROSITE" id="PS51371">
    <property type="entry name" value="CBS"/>
    <property type="match status" value="1"/>
</dbReference>
<evidence type="ECO:0000313" key="9">
    <source>
        <dbReference type="Proteomes" id="UP000187209"/>
    </source>
</evidence>
<dbReference type="PANTHER" id="PTHR12064:SF97">
    <property type="entry name" value="METAL TRANSPORTER CNNM-5"/>
    <property type="match status" value="1"/>
</dbReference>
<dbReference type="OrthoDB" id="297971at2759"/>
<dbReference type="InterPro" id="IPR000644">
    <property type="entry name" value="CBS_dom"/>
</dbReference>
<organism evidence="8 9">
    <name type="scientific">Stentor coeruleus</name>
    <dbReference type="NCBI Taxonomy" id="5963"/>
    <lineage>
        <taxon>Eukaryota</taxon>
        <taxon>Sar</taxon>
        <taxon>Alveolata</taxon>
        <taxon>Ciliophora</taxon>
        <taxon>Postciliodesmatophora</taxon>
        <taxon>Heterotrichea</taxon>
        <taxon>Heterotrichida</taxon>
        <taxon>Stentoridae</taxon>
        <taxon>Stentor</taxon>
    </lineage>
</organism>
<keyword evidence="9" id="KW-1185">Reference proteome</keyword>
<feature type="transmembrane region" description="Helical" evidence="4">
    <location>
        <begin position="35"/>
        <end position="63"/>
    </location>
</feature>
<dbReference type="GO" id="GO:0030026">
    <property type="term" value="P:intracellular manganese ion homeostasis"/>
    <property type="evidence" value="ECO:0007669"/>
    <property type="project" value="TreeGrafter"/>
</dbReference>
<feature type="transmembrane region" description="Helical" evidence="4">
    <location>
        <begin position="84"/>
        <end position="103"/>
    </location>
</feature>
<feature type="chain" id="PRO_5012119311" description="CNNM transmembrane domain-containing protein" evidence="5">
    <location>
        <begin position="20"/>
        <end position="400"/>
    </location>
</feature>
<evidence type="ECO:0008006" key="10">
    <source>
        <dbReference type="Google" id="ProtNLM"/>
    </source>
</evidence>
<keyword evidence="3 4" id="KW-1133">Transmembrane helix</keyword>
<evidence type="ECO:0000256" key="2">
    <source>
        <dbReference type="PROSITE-ProRule" id="PRU00703"/>
    </source>
</evidence>
<accession>A0A1R2CM85</accession>
<protein>
    <recommendedName>
        <fullName evidence="10">CNNM transmembrane domain-containing protein</fullName>
    </recommendedName>
</protein>
<evidence type="ECO:0000313" key="8">
    <source>
        <dbReference type="EMBL" id="OMJ90085.1"/>
    </source>
</evidence>
<dbReference type="PROSITE" id="PS51846">
    <property type="entry name" value="CNNM"/>
    <property type="match status" value="1"/>
</dbReference>
<dbReference type="GO" id="GO:0016020">
    <property type="term" value="C:membrane"/>
    <property type="evidence" value="ECO:0007669"/>
    <property type="project" value="UniProtKB-UniRule"/>
</dbReference>